<dbReference type="CDD" id="cd00077">
    <property type="entry name" value="HDc"/>
    <property type="match status" value="1"/>
</dbReference>
<dbReference type="PANTHER" id="PTHR43155:SF2">
    <property type="entry name" value="CYCLIC DI-GMP PHOSPHODIESTERASE PA4108"/>
    <property type="match status" value="1"/>
</dbReference>
<dbReference type="RefSeq" id="WP_099786692.1">
    <property type="nucleotide sequence ID" value="NZ_JBHLYV010000100.1"/>
</dbReference>
<evidence type="ECO:0000313" key="2">
    <source>
        <dbReference type="EMBL" id="PIL46889.1"/>
    </source>
</evidence>
<evidence type="ECO:0000313" key="3">
    <source>
        <dbReference type="Proteomes" id="UP000230390"/>
    </source>
</evidence>
<accession>A0A2G8TLM4</accession>
<dbReference type="SUPFAM" id="SSF109604">
    <property type="entry name" value="HD-domain/PDEase-like"/>
    <property type="match status" value="1"/>
</dbReference>
<organism evidence="2 3">
    <name type="scientific">Massilia eurypsychrophila</name>
    <dbReference type="NCBI Taxonomy" id="1485217"/>
    <lineage>
        <taxon>Bacteria</taxon>
        <taxon>Pseudomonadati</taxon>
        <taxon>Pseudomonadota</taxon>
        <taxon>Betaproteobacteria</taxon>
        <taxon>Burkholderiales</taxon>
        <taxon>Oxalobacteraceae</taxon>
        <taxon>Telluria group</taxon>
        <taxon>Massilia</taxon>
    </lineage>
</organism>
<evidence type="ECO:0000259" key="1">
    <source>
        <dbReference type="PROSITE" id="PS51832"/>
    </source>
</evidence>
<reference evidence="2 3" key="1">
    <citation type="submission" date="2017-10" db="EMBL/GenBank/DDBJ databases">
        <title>Massilia psychrophilum sp. nov., a novel purple-pigmented bacterium isolated from Tianshan glacier, Xinjiang Municipality, China.</title>
        <authorList>
            <person name="Wang H."/>
        </authorList>
    </citation>
    <scope>NUCLEOTIDE SEQUENCE [LARGE SCALE GENOMIC DNA]</scope>
    <source>
        <strain evidence="2 3">JCM 30074</strain>
    </source>
</reference>
<sequence length="458" mass="48983">MSDPRLNTAVNKHFLDKLVRLAGARPVMATQEIVDVHGVKLVARGALLGDGHFNLLRGAKLQRSIESSIRVEDAVDTALVVSTARRVLDSSAPIRRILLATGGSAAIPLVYLSKIALSDSLRMLLTLAHDDNAHALEHAVSVSLLSLCMASTLQLADDEQNVAALAGLLHDIGELYIAPAWLAPGKRLLPREWAQLVIHPRLGQMLVDELAPYPPAVGRAVAEHHERCDGTGYPRQSSGKRISAAGQAVAVAEMIAGVIGKDNPLERAELALKLVPGEHARELVSAISGVLKRESPVRPAAQADIAGREDTPLLFRRICAVLDLSAGMVNGPGARSPHTRELLGRTVERILTIQRAFVGTGLDAYLNADHGLGQTSDSTLMFEKAVATREIQWRLRDIARDLALHTASSPDETVAFASLIELLDDDSDRALAHEATVALPKLAALSQKSFAGSLPYAS</sequence>
<protein>
    <recommendedName>
        <fullName evidence="1">HD-GYP domain-containing protein</fullName>
    </recommendedName>
</protein>
<dbReference type="Gene3D" id="1.10.3210.10">
    <property type="entry name" value="Hypothetical protein af1432"/>
    <property type="match status" value="1"/>
</dbReference>
<dbReference type="PANTHER" id="PTHR43155">
    <property type="entry name" value="CYCLIC DI-GMP PHOSPHODIESTERASE PA4108-RELATED"/>
    <property type="match status" value="1"/>
</dbReference>
<dbReference type="EMBL" id="PDOC01000001">
    <property type="protein sequence ID" value="PIL46889.1"/>
    <property type="molecule type" value="Genomic_DNA"/>
</dbReference>
<name>A0A2G8TLM4_9BURK</name>
<dbReference type="InterPro" id="IPR037522">
    <property type="entry name" value="HD_GYP_dom"/>
</dbReference>
<keyword evidence="3" id="KW-1185">Reference proteome</keyword>
<comment type="caution">
    <text evidence="2">The sequence shown here is derived from an EMBL/GenBank/DDBJ whole genome shotgun (WGS) entry which is preliminary data.</text>
</comment>
<dbReference type="Proteomes" id="UP000230390">
    <property type="component" value="Unassembled WGS sequence"/>
</dbReference>
<dbReference type="PROSITE" id="PS51832">
    <property type="entry name" value="HD_GYP"/>
    <property type="match status" value="1"/>
</dbReference>
<dbReference type="OrthoDB" id="9780948at2"/>
<dbReference type="AlphaFoldDB" id="A0A2G8TLM4"/>
<dbReference type="GO" id="GO:0008081">
    <property type="term" value="F:phosphoric diester hydrolase activity"/>
    <property type="evidence" value="ECO:0007669"/>
    <property type="project" value="UniProtKB-ARBA"/>
</dbReference>
<gene>
    <name evidence="2" type="ORF">CR105_01685</name>
</gene>
<proteinExistence type="predicted"/>
<feature type="domain" description="HD-GYP" evidence="1">
    <location>
        <begin position="113"/>
        <end position="307"/>
    </location>
</feature>
<dbReference type="InterPro" id="IPR003607">
    <property type="entry name" value="HD/PDEase_dom"/>
</dbReference>
<dbReference type="Pfam" id="PF13487">
    <property type="entry name" value="HD_5"/>
    <property type="match status" value="1"/>
</dbReference>
<dbReference type="SMART" id="SM00471">
    <property type="entry name" value="HDc"/>
    <property type="match status" value="1"/>
</dbReference>